<comment type="caution">
    <text evidence="1">The sequence shown here is derived from an EMBL/GenBank/DDBJ whole genome shotgun (WGS) entry which is preliminary data.</text>
</comment>
<sequence length="134" mass="14395">MSRLSSPHQRARQLTVPIFNGNIFAHHSTKNLTVRAYDGHIYRSFVYEGSLSVKTENGPINVDITSAHLASSTVNDISVQSANRTLNADIFLHSTIPNPTHTLTTATTLGPLCAKIHDVPSDASLTISGIVSCA</sequence>
<dbReference type="EMBL" id="JACGCI010000186">
    <property type="protein sequence ID" value="KAF6742384.1"/>
    <property type="molecule type" value="Genomic_DNA"/>
</dbReference>
<reference evidence="1 2" key="1">
    <citation type="submission" date="2020-07" db="EMBL/GenBank/DDBJ databases">
        <title>Comparative genomics of pyrophilous fungi reveals a link between fire events and developmental genes.</title>
        <authorList>
            <consortium name="DOE Joint Genome Institute"/>
            <person name="Steindorff A.S."/>
            <person name="Carver A."/>
            <person name="Calhoun S."/>
            <person name="Stillman K."/>
            <person name="Liu H."/>
            <person name="Lipzen A."/>
            <person name="Pangilinan J."/>
            <person name="Labutti K."/>
            <person name="Bruns T.D."/>
            <person name="Grigoriev I.V."/>
        </authorList>
    </citation>
    <scope>NUCLEOTIDE SEQUENCE [LARGE SCALE GENOMIC DNA]</scope>
    <source>
        <strain evidence="1 2">CBS 144469</strain>
    </source>
</reference>
<dbReference type="AlphaFoldDB" id="A0A8H6LU78"/>
<evidence type="ECO:0000313" key="2">
    <source>
        <dbReference type="Proteomes" id="UP000521943"/>
    </source>
</evidence>
<accession>A0A8H6LU78</accession>
<keyword evidence="2" id="KW-1185">Reference proteome</keyword>
<evidence type="ECO:0000313" key="1">
    <source>
        <dbReference type="EMBL" id="KAF6742384.1"/>
    </source>
</evidence>
<name>A0A8H6LU78_9AGAR</name>
<protein>
    <recommendedName>
        <fullName evidence="3">Adhesin domain-containing protein</fullName>
    </recommendedName>
</protein>
<gene>
    <name evidence="1" type="ORF">DFP72DRAFT_1082045</name>
</gene>
<evidence type="ECO:0008006" key="3">
    <source>
        <dbReference type="Google" id="ProtNLM"/>
    </source>
</evidence>
<organism evidence="1 2">
    <name type="scientific">Ephemerocybe angulata</name>
    <dbReference type="NCBI Taxonomy" id="980116"/>
    <lineage>
        <taxon>Eukaryota</taxon>
        <taxon>Fungi</taxon>
        <taxon>Dikarya</taxon>
        <taxon>Basidiomycota</taxon>
        <taxon>Agaricomycotina</taxon>
        <taxon>Agaricomycetes</taxon>
        <taxon>Agaricomycetidae</taxon>
        <taxon>Agaricales</taxon>
        <taxon>Agaricineae</taxon>
        <taxon>Psathyrellaceae</taxon>
        <taxon>Ephemerocybe</taxon>
    </lineage>
</organism>
<proteinExistence type="predicted"/>
<dbReference type="Proteomes" id="UP000521943">
    <property type="component" value="Unassembled WGS sequence"/>
</dbReference>